<sequence>MRQIFPKYLYYIININRHKNLKLTYFVNFSRFCLRRVLAGKDRNNYWYNLKEPFNFCLIVKKTYSLYALKEKLKRTLSTHNLFYLIQFI</sequence>
<accession>A0A5J4QL34</accession>
<protein>
    <submittedName>
        <fullName evidence="1">Uncharacterized protein</fullName>
    </submittedName>
</protein>
<proteinExistence type="predicted"/>
<dbReference type="AlphaFoldDB" id="A0A5J4QL34"/>
<reference evidence="1" key="1">
    <citation type="submission" date="2019-03" db="EMBL/GenBank/DDBJ databases">
        <title>Single cell metagenomics reveals metabolic interactions within the superorganism composed of flagellate Streblomastix strix and complex community of Bacteroidetes bacteria on its surface.</title>
        <authorList>
            <person name="Treitli S.C."/>
            <person name="Kolisko M."/>
            <person name="Husnik F."/>
            <person name="Keeling P."/>
            <person name="Hampl V."/>
        </authorList>
    </citation>
    <scope>NUCLEOTIDE SEQUENCE</scope>
    <source>
        <strain evidence="1">STM</strain>
    </source>
</reference>
<name>A0A5J4QL34_9ZZZZ</name>
<dbReference type="EMBL" id="SNRY01003009">
    <property type="protein sequence ID" value="KAA6322586.1"/>
    <property type="molecule type" value="Genomic_DNA"/>
</dbReference>
<organism evidence="1">
    <name type="scientific">termite gut metagenome</name>
    <dbReference type="NCBI Taxonomy" id="433724"/>
    <lineage>
        <taxon>unclassified sequences</taxon>
        <taxon>metagenomes</taxon>
        <taxon>organismal metagenomes</taxon>
    </lineage>
</organism>
<gene>
    <name evidence="1" type="ORF">EZS27_027889</name>
</gene>
<comment type="caution">
    <text evidence="1">The sequence shown here is derived from an EMBL/GenBank/DDBJ whole genome shotgun (WGS) entry which is preliminary data.</text>
</comment>
<evidence type="ECO:0000313" key="1">
    <source>
        <dbReference type="EMBL" id="KAA6322586.1"/>
    </source>
</evidence>